<feature type="chain" id="PRO_5040167969" evidence="4">
    <location>
        <begin position="26"/>
        <end position="875"/>
    </location>
</feature>
<evidence type="ECO:0000256" key="1">
    <source>
        <dbReference type="ARBA" id="ARBA00010833"/>
    </source>
</evidence>
<feature type="signal peptide" evidence="4">
    <location>
        <begin position="1"/>
        <end position="25"/>
    </location>
</feature>
<feature type="domain" description="Mannosylglycerate hydrolase MGH1-like glycoside hydrolase" evidence="5">
    <location>
        <begin position="499"/>
        <end position="860"/>
    </location>
</feature>
<dbReference type="PANTHER" id="PTHR10412:SF11">
    <property type="entry name" value="MANNOSYL-OLIGOSACCHARIDE GLUCOSIDASE"/>
    <property type="match status" value="1"/>
</dbReference>
<dbReference type="EMBL" id="CAICTM010000214">
    <property type="protein sequence ID" value="CAB9504969.1"/>
    <property type="molecule type" value="Genomic_DNA"/>
</dbReference>
<keyword evidence="2" id="KW-0378">Hydrolase</keyword>
<keyword evidence="3" id="KW-0326">Glycosidase</keyword>
<dbReference type="GO" id="GO:0009311">
    <property type="term" value="P:oligosaccharide metabolic process"/>
    <property type="evidence" value="ECO:0007669"/>
    <property type="project" value="InterPro"/>
</dbReference>
<keyword evidence="7" id="KW-1185">Reference proteome</keyword>
<comment type="caution">
    <text evidence="6">The sequence shown here is derived from an EMBL/GenBank/DDBJ whole genome shotgun (WGS) entry which is preliminary data.</text>
</comment>
<dbReference type="PANTHER" id="PTHR10412">
    <property type="entry name" value="MANNOSYL-OLIGOSACCHARIDE GLUCOSIDASE"/>
    <property type="match status" value="1"/>
</dbReference>
<name>A0A9N8DLW4_9STRA</name>
<organism evidence="6 7">
    <name type="scientific">Seminavis robusta</name>
    <dbReference type="NCBI Taxonomy" id="568900"/>
    <lineage>
        <taxon>Eukaryota</taxon>
        <taxon>Sar</taxon>
        <taxon>Stramenopiles</taxon>
        <taxon>Ochrophyta</taxon>
        <taxon>Bacillariophyta</taxon>
        <taxon>Bacillariophyceae</taxon>
        <taxon>Bacillariophycidae</taxon>
        <taxon>Naviculales</taxon>
        <taxon>Naviculaceae</taxon>
        <taxon>Seminavis</taxon>
    </lineage>
</organism>
<dbReference type="InterPro" id="IPR004888">
    <property type="entry name" value="Glycoside_hydrolase_63"/>
</dbReference>
<dbReference type="InterPro" id="IPR012341">
    <property type="entry name" value="6hp_glycosidase-like_sf"/>
</dbReference>
<evidence type="ECO:0000259" key="5">
    <source>
        <dbReference type="Pfam" id="PF22422"/>
    </source>
</evidence>
<accession>A0A9N8DLW4</accession>
<gene>
    <name evidence="6" type="ORF">SEMRO_215_G088950.1</name>
</gene>
<proteinExistence type="inferred from homology"/>
<evidence type="ECO:0000256" key="4">
    <source>
        <dbReference type="SAM" id="SignalP"/>
    </source>
</evidence>
<dbReference type="AlphaFoldDB" id="A0A9N8DLW4"/>
<evidence type="ECO:0000313" key="7">
    <source>
        <dbReference type="Proteomes" id="UP001153069"/>
    </source>
</evidence>
<comment type="similarity">
    <text evidence="1">Belongs to the glycosyl hydrolase 63 family.</text>
</comment>
<keyword evidence="4" id="KW-0732">Signal</keyword>
<sequence length="875" mass="97579">MFVTAPTLLFAVLCLFKVFVSGGTAAEATPGLAYHLYENAALAGTPSATGITTSVELSLDKQRSRLVPNSDTESKCYLSGELVGTIEFPTTDKTEVYYTFDCQFAHTSTGWVWVDGHVVCGDRSAFNYSFPAIDNPLPIRRKRSFPFRARITSNQTACDNIASVKVNWKSDATAVTTNDDEQQQNQPSFRLLEHDESSNGIALSPRLPPSEETRDRLQRSLLQGWGSWLRFNMISVVKLPEGLLFTPRICQLSTNKCFEVASPETDGVRVDLHAYDRSYVGYNLTLTQPQVSLSMEYAVSGERGETLQYLITVLDAPGDKNDFIVDVAARFAWFRPGTISTTTDDEGNLSLTFATNGLGTTNLTIVAERPVVQTQSSIGLQESRRLQENPSSGKSFFSFRLSGGKGSRLGFVAGMTQKPSLDQLQATLKTNKAKEYQRLETRFGPAKAPVAEAIQCAAMWTVIYNPIENGPLMPVSRSRGWSFQKKSGATTEDWTYVIFDWDNLFASLLAGLDNKEVAYSNLFQVVKSKTAQGFIPNYAGGGVKSQDRTEPPVGAKVVLELYRKYKEKWPVEVVFDDLLDWNNWFVANRMLQPEGIVALGSFWEGAPPHPDKGPDTMNSMQAARFESGLDNSPMYDGEIYDKNGTHLMQLYDVGMASLFAQEAYSLGELADIIGRDPKLGTMLRKRADDMRDKIQKLLWDSQQRAFANLYPNGTFSHHISPTSFYPLGLGAASDEQVQSMMGSWMLNSSRFCITPEGDFQGNDPNVCYWGLPSISADDPTYMKANFIYWRGYSWGPMAQLVYWSLQGPKQSDIVSKAKKALCKQMESLVMSQWNLNRHICENYHPHKNASDCSGTRYYHWGALNGLIGMVEDGYW</sequence>
<dbReference type="OrthoDB" id="44758at2759"/>
<protein>
    <submittedName>
        <fullName evidence="6">Trehalase</fullName>
    </submittedName>
</protein>
<evidence type="ECO:0000256" key="3">
    <source>
        <dbReference type="ARBA" id="ARBA00023295"/>
    </source>
</evidence>
<dbReference type="InterPro" id="IPR054491">
    <property type="entry name" value="MGH1-like_GH"/>
</dbReference>
<dbReference type="GO" id="GO:0004573">
    <property type="term" value="F:Glc3Man9GlcNAc2 oligosaccharide glucosidase activity"/>
    <property type="evidence" value="ECO:0007669"/>
    <property type="project" value="InterPro"/>
</dbReference>
<dbReference type="SUPFAM" id="SSF48208">
    <property type="entry name" value="Six-hairpin glycosidases"/>
    <property type="match status" value="1"/>
</dbReference>
<dbReference type="InterPro" id="IPR008928">
    <property type="entry name" value="6-hairpin_glycosidase_sf"/>
</dbReference>
<reference evidence="6" key="1">
    <citation type="submission" date="2020-06" db="EMBL/GenBank/DDBJ databases">
        <authorList>
            <consortium name="Plant Systems Biology data submission"/>
        </authorList>
    </citation>
    <scope>NUCLEOTIDE SEQUENCE</scope>
    <source>
        <strain evidence="6">D6</strain>
    </source>
</reference>
<dbReference type="Pfam" id="PF22422">
    <property type="entry name" value="MGH1-like_GH"/>
    <property type="match status" value="1"/>
</dbReference>
<dbReference type="Gene3D" id="1.50.10.10">
    <property type="match status" value="1"/>
</dbReference>
<evidence type="ECO:0000313" key="6">
    <source>
        <dbReference type="EMBL" id="CAB9504969.1"/>
    </source>
</evidence>
<evidence type="ECO:0000256" key="2">
    <source>
        <dbReference type="ARBA" id="ARBA00022801"/>
    </source>
</evidence>
<dbReference type="GO" id="GO:0005789">
    <property type="term" value="C:endoplasmic reticulum membrane"/>
    <property type="evidence" value="ECO:0007669"/>
    <property type="project" value="TreeGrafter"/>
</dbReference>
<dbReference type="GO" id="GO:0006487">
    <property type="term" value="P:protein N-linked glycosylation"/>
    <property type="evidence" value="ECO:0007669"/>
    <property type="project" value="TreeGrafter"/>
</dbReference>
<dbReference type="Proteomes" id="UP001153069">
    <property type="component" value="Unassembled WGS sequence"/>
</dbReference>